<comment type="caution">
    <text evidence="4">The sequence shown here is derived from an EMBL/GenBank/DDBJ whole genome shotgun (WGS) entry which is preliminary data.</text>
</comment>
<evidence type="ECO:0000313" key="5">
    <source>
        <dbReference type="Proteomes" id="UP001632037"/>
    </source>
</evidence>
<dbReference type="PANTHER" id="PTHR10982:SF21">
    <property type="entry name" value="FATTY ACID SYNTHASE SUBUNIT BETA"/>
    <property type="match status" value="1"/>
</dbReference>
<dbReference type="InterPro" id="IPR013565">
    <property type="entry name" value="Fas1/AflB-like_central"/>
</dbReference>
<dbReference type="Pfam" id="PF08354">
    <property type="entry name" value="Fas1-AflB-like_hel"/>
    <property type="match status" value="1"/>
</dbReference>
<reference evidence="4 5" key="1">
    <citation type="submission" date="2024-09" db="EMBL/GenBank/DDBJ databases">
        <title>Genome sequencing and assembly of Phytophthora oleae, isolate VK10A, causative agent of rot of olive drupes.</title>
        <authorList>
            <person name="Conti Taguali S."/>
            <person name="Riolo M."/>
            <person name="La Spada F."/>
            <person name="Cacciola S.O."/>
            <person name="Dionisio G."/>
        </authorList>
    </citation>
    <scope>NUCLEOTIDE SEQUENCE [LARGE SCALE GENOMIC DNA]</scope>
    <source>
        <strain evidence="4 5">VK10A</strain>
    </source>
</reference>
<dbReference type="Gene3D" id="3.30.1120.100">
    <property type="match status" value="1"/>
</dbReference>
<feature type="domain" description="Fatty acid synthase meander beta sheet" evidence="3">
    <location>
        <begin position="606"/>
        <end position="665"/>
    </location>
</feature>
<dbReference type="InterPro" id="IPR050830">
    <property type="entry name" value="Fungal_FAS"/>
</dbReference>
<evidence type="ECO:0008006" key="6">
    <source>
        <dbReference type="Google" id="ProtNLM"/>
    </source>
</evidence>
<dbReference type="PANTHER" id="PTHR10982">
    <property type="entry name" value="MALONYL COA-ACYL CARRIER PROTEIN TRANSACYLASE"/>
    <property type="match status" value="1"/>
</dbReference>
<evidence type="ECO:0000259" key="2">
    <source>
        <dbReference type="Pfam" id="PF08354"/>
    </source>
</evidence>
<organism evidence="4 5">
    <name type="scientific">Phytophthora oleae</name>
    <dbReference type="NCBI Taxonomy" id="2107226"/>
    <lineage>
        <taxon>Eukaryota</taxon>
        <taxon>Sar</taxon>
        <taxon>Stramenopiles</taxon>
        <taxon>Oomycota</taxon>
        <taxon>Peronosporomycetes</taxon>
        <taxon>Peronosporales</taxon>
        <taxon>Peronosporaceae</taxon>
        <taxon>Phytophthora</taxon>
    </lineage>
</organism>
<dbReference type="Gene3D" id="3.20.20.70">
    <property type="entry name" value="Aldolase class I"/>
    <property type="match status" value="1"/>
</dbReference>
<sequence length="700" mass="77002">MAISTKNAPLVGLQQFIEAASTFTPVEATWAKKFGPQVTESGKLHNRFTRELNKPPVMVAGMTPTTSLEGIDLVAAIQNAGFHGELAAGGLSRPNIFEDAVNELVSKIKPGLGIAINMVYLNAKQWGFQFPMVLRMRRSGVPIESITIGAGIPTKERAQEIMSQLKEVGIKVVCFKPGSVDGIHAVLEIAAAMPSMTVMMQWTGGRAGGHHSFADFHEPMEETYAAICRVPNVLLVVGSGFGNWENSNQYLTGEWSLGRGHLYKMPTDGILVGSRVVVAKEAATAPEVKKLLVDTPGIESELKWEMSYTGAVGGVITVTSELGEPIHVVANRSALLWKEFDDKYFSIPREQLELALRLNKKDIVTRLNADFQKPYFGCKRDTETGKIFPADLEEMSYADVLTRLIDLTYLEVEGKPHRWVHDAYFSRVSRFITRAEERFHREEAGDMFDQAELKANPRGTASVFISKYPQMVSTLLSVLDCDFFLDLCRTGGKPVNFLPVIDIEFKTWFKKDSLWYSEDLDAVPERDAQRVLVLQGPVAIRYTTVVDEPVADILNGITMGIANVVKESGAVADVVTACATQMVAIKGVEFTESEDSVEMLIPVEENAVPSADEWLAALATTVSDKVWMSALISLTHIVEGTKWLSNPVRQLLKPQMGQKYVVNAAGIRVFDSSIDICGPVIEITKKGASISVVVNEVRLQ</sequence>
<dbReference type="SUPFAM" id="SSF51395">
    <property type="entry name" value="FMN-linked oxidoreductases"/>
    <property type="match status" value="1"/>
</dbReference>
<dbReference type="PRINTS" id="PR01483">
    <property type="entry name" value="FASYNTHASE"/>
</dbReference>
<protein>
    <recommendedName>
        <fullName evidence="6">Fatty acid synthase beta subunit AflB /Fas1-like central domain-containing protein</fullName>
    </recommendedName>
</protein>
<dbReference type="InterPro" id="IPR013785">
    <property type="entry name" value="Aldolase_TIM"/>
</dbReference>
<name>A0ABD3ETE0_9STRA</name>
<dbReference type="Gene3D" id="1.20.930.70">
    <property type="match status" value="1"/>
</dbReference>
<feature type="domain" description="Fatty acid synthase beta subunit AflB /Fas1-like central" evidence="2">
    <location>
        <begin position="197"/>
        <end position="554"/>
    </location>
</feature>
<keyword evidence="1" id="KW-0808">Transferase</keyword>
<evidence type="ECO:0000259" key="3">
    <source>
        <dbReference type="Pfam" id="PF17951"/>
    </source>
</evidence>
<dbReference type="AlphaFoldDB" id="A0ABD3ETE0"/>
<dbReference type="InterPro" id="IPR003965">
    <property type="entry name" value="Fatty_acid_synthase"/>
</dbReference>
<evidence type="ECO:0000313" key="4">
    <source>
        <dbReference type="EMBL" id="KAL3656947.1"/>
    </source>
</evidence>
<proteinExistence type="predicted"/>
<dbReference type="GO" id="GO:0016740">
    <property type="term" value="F:transferase activity"/>
    <property type="evidence" value="ECO:0007669"/>
    <property type="project" value="UniProtKB-KW"/>
</dbReference>
<dbReference type="InterPro" id="IPR040883">
    <property type="entry name" value="FAS_meander"/>
</dbReference>
<dbReference type="Pfam" id="PF17951">
    <property type="entry name" value="FAS_meander"/>
    <property type="match status" value="1"/>
</dbReference>
<keyword evidence="5" id="KW-1185">Reference proteome</keyword>
<evidence type="ECO:0000256" key="1">
    <source>
        <dbReference type="ARBA" id="ARBA00022679"/>
    </source>
</evidence>
<dbReference type="Proteomes" id="UP001632037">
    <property type="component" value="Unassembled WGS sequence"/>
</dbReference>
<dbReference type="EMBL" id="JBIMZQ010000071">
    <property type="protein sequence ID" value="KAL3656947.1"/>
    <property type="molecule type" value="Genomic_DNA"/>
</dbReference>
<gene>
    <name evidence="4" type="ORF">V7S43_018152</name>
</gene>
<accession>A0ABD3ETE0</accession>